<gene>
    <name evidence="3" type="ORF">GCM10010339_83550</name>
</gene>
<dbReference type="Pfam" id="PF00975">
    <property type="entry name" value="Thioesterase"/>
    <property type="match status" value="1"/>
</dbReference>
<dbReference type="InterPro" id="IPR012223">
    <property type="entry name" value="TEII"/>
</dbReference>
<evidence type="ECO:0000313" key="3">
    <source>
        <dbReference type="EMBL" id="GHE14112.1"/>
    </source>
</evidence>
<dbReference type="Proteomes" id="UP000655443">
    <property type="component" value="Unassembled WGS sequence"/>
</dbReference>
<dbReference type="GO" id="GO:0008610">
    <property type="term" value="P:lipid biosynthetic process"/>
    <property type="evidence" value="ECO:0007669"/>
    <property type="project" value="TreeGrafter"/>
</dbReference>
<organism evidence="3 4">
    <name type="scientific">Streptomyces alanosinicus</name>
    <dbReference type="NCBI Taxonomy" id="68171"/>
    <lineage>
        <taxon>Bacteria</taxon>
        <taxon>Bacillati</taxon>
        <taxon>Actinomycetota</taxon>
        <taxon>Actinomycetes</taxon>
        <taxon>Kitasatosporales</taxon>
        <taxon>Streptomycetaceae</taxon>
        <taxon>Streptomyces</taxon>
    </lineage>
</organism>
<name>A0A919D801_9ACTN</name>
<dbReference type="SUPFAM" id="SSF53474">
    <property type="entry name" value="alpha/beta-Hydrolases"/>
    <property type="match status" value="1"/>
</dbReference>
<reference evidence="3" key="2">
    <citation type="submission" date="2020-09" db="EMBL/GenBank/DDBJ databases">
        <authorList>
            <person name="Sun Q."/>
            <person name="Ohkuma M."/>
        </authorList>
    </citation>
    <scope>NUCLEOTIDE SEQUENCE</scope>
    <source>
        <strain evidence="3">JCM 4714</strain>
    </source>
</reference>
<dbReference type="EMBL" id="BMVG01000047">
    <property type="protein sequence ID" value="GHE14112.1"/>
    <property type="molecule type" value="Genomic_DNA"/>
</dbReference>
<comment type="caution">
    <text evidence="3">The sequence shown here is derived from an EMBL/GenBank/DDBJ whole genome shotgun (WGS) entry which is preliminary data.</text>
</comment>
<evidence type="ECO:0000259" key="2">
    <source>
        <dbReference type="Pfam" id="PF00975"/>
    </source>
</evidence>
<dbReference type="PANTHER" id="PTHR11487">
    <property type="entry name" value="THIOESTERASE"/>
    <property type="match status" value="1"/>
</dbReference>
<sequence length="265" mass="28530">MEAKVSASSVTAPRATVPAVRLWLFPHAGGSALMYQNWPPLFPAGWRVTALDAPGHGTLMDQPPLSDGDALVAHHLKRLIRELDASDAPFALFGHSMGALVAYELARRLTDRGRAPVWLGLSACGAPRQDAPPVPVRSRELSDEELRRQVARLGGTPPRVLNHPGLWRHFAPVIRADLQLVESWRPAPADGPLAVPVSVFGGAEDAVVGPQALERWGERCARPPAMHIFPGGHFYFQDDLDAVTHAVANDVTTALHHSPASTAGR</sequence>
<feature type="domain" description="Thioesterase" evidence="2">
    <location>
        <begin position="21"/>
        <end position="245"/>
    </location>
</feature>
<dbReference type="RefSeq" id="WP_229882372.1">
    <property type="nucleotide sequence ID" value="NZ_BMVG01000047.1"/>
</dbReference>
<dbReference type="Gene3D" id="3.40.50.1820">
    <property type="entry name" value="alpha/beta hydrolase"/>
    <property type="match status" value="1"/>
</dbReference>
<comment type="similarity">
    <text evidence="1">Belongs to the thioesterase family.</text>
</comment>
<dbReference type="PANTHER" id="PTHR11487:SF0">
    <property type="entry name" value="S-ACYL FATTY ACID SYNTHASE THIOESTERASE, MEDIUM CHAIN"/>
    <property type="match status" value="1"/>
</dbReference>
<reference evidence="3" key="1">
    <citation type="journal article" date="2014" name="Int. J. Syst. Evol. Microbiol.">
        <title>Complete genome sequence of Corynebacterium casei LMG S-19264T (=DSM 44701T), isolated from a smear-ripened cheese.</title>
        <authorList>
            <consortium name="US DOE Joint Genome Institute (JGI-PGF)"/>
            <person name="Walter F."/>
            <person name="Albersmeier A."/>
            <person name="Kalinowski J."/>
            <person name="Ruckert C."/>
        </authorList>
    </citation>
    <scope>NUCLEOTIDE SEQUENCE</scope>
    <source>
        <strain evidence="3">JCM 4714</strain>
    </source>
</reference>
<accession>A0A919D801</accession>
<dbReference type="InterPro" id="IPR001031">
    <property type="entry name" value="Thioesterase"/>
</dbReference>
<dbReference type="InterPro" id="IPR029058">
    <property type="entry name" value="AB_hydrolase_fold"/>
</dbReference>
<protein>
    <submittedName>
        <fullName evidence="3">Thioesterase</fullName>
    </submittedName>
</protein>
<evidence type="ECO:0000313" key="4">
    <source>
        <dbReference type="Proteomes" id="UP000655443"/>
    </source>
</evidence>
<evidence type="ECO:0000256" key="1">
    <source>
        <dbReference type="ARBA" id="ARBA00007169"/>
    </source>
</evidence>
<keyword evidence="4" id="KW-1185">Reference proteome</keyword>
<proteinExistence type="inferred from homology"/>
<dbReference type="AlphaFoldDB" id="A0A919D801"/>